<comment type="caution">
    <text evidence="4">The sequence shown here is derived from an EMBL/GenBank/DDBJ whole genome shotgun (WGS) entry which is preliminary data.</text>
</comment>
<evidence type="ECO:0000256" key="2">
    <source>
        <dbReference type="PIRSR" id="PIRSR637460-2"/>
    </source>
</evidence>
<protein>
    <recommendedName>
        <fullName evidence="3">SGNH hydrolase-type esterase domain-containing protein</fullName>
    </recommendedName>
</protein>
<dbReference type="Pfam" id="PF13472">
    <property type="entry name" value="Lipase_GDSL_2"/>
    <property type="match status" value="1"/>
</dbReference>
<dbReference type="Gene3D" id="3.40.50.1110">
    <property type="entry name" value="SGNH hydrolase"/>
    <property type="match status" value="1"/>
</dbReference>
<dbReference type="InterPro" id="IPR013830">
    <property type="entry name" value="SGNH_hydro"/>
</dbReference>
<dbReference type="RefSeq" id="WP_068270401.1">
    <property type="nucleotide sequence ID" value="NZ_LQZG01000001.1"/>
</dbReference>
<dbReference type="InterPro" id="IPR037460">
    <property type="entry name" value="SEST-like"/>
</dbReference>
<feature type="disulfide bond" evidence="2">
    <location>
        <begin position="149"/>
        <end position="198"/>
    </location>
</feature>
<evidence type="ECO:0000256" key="1">
    <source>
        <dbReference type="PIRSR" id="PIRSR637460-1"/>
    </source>
</evidence>
<evidence type="ECO:0000313" key="5">
    <source>
        <dbReference type="Proteomes" id="UP000076976"/>
    </source>
</evidence>
<keyword evidence="2" id="KW-1015">Disulfide bond</keyword>
<evidence type="ECO:0000313" key="4">
    <source>
        <dbReference type="EMBL" id="OAB88496.1"/>
    </source>
</evidence>
<dbReference type="GO" id="GO:0004806">
    <property type="term" value="F:triacylglycerol lipase activity"/>
    <property type="evidence" value="ECO:0007669"/>
    <property type="project" value="TreeGrafter"/>
</dbReference>
<feature type="domain" description="SGNH hydrolase-type esterase" evidence="3">
    <location>
        <begin position="7"/>
        <end position="224"/>
    </location>
</feature>
<dbReference type="EMBL" id="LQZG01000001">
    <property type="protein sequence ID" value="OAB88496.1"/>
    <property type="molecule type" value="Genomic_DNA"/>
</dbReference>
<keyword evidence="5" id="KW-1185">Reference proteome</keyword>
<dbReference type="CDD" id="cd01823">
    <property type="entry name" value="SEST_like"/>
    <property type="match status" value="1"/>
</dbReference>
<sequence length="281" mass="29141">MSRAYVALGDSYAAGVGAGRREPGPYRTDAGYPLAVARATGLDLAYQAVLGATCADVLRDQVGAVGAQTQLVTVTVGGNDAGFVPVLLSVARPGWAGSSDRAIDEALGVISGVLPGRLREVLRAVRGRAPDARVVVIGYPHLFNGVSDCSWITSVSVHEMRRLGDAADRLAETILGVASDEGCEGVDVRAPFDGHQICDSDPWVHGLSWPTQESYHPTAAGHAAYARAVSALAVPVEAEVMAGVAPPQVEHGACVGTAPTFALRDVMTGRAMRRPPLQAPA</sequence>
<dbReference type="AlphaFoldDB" id="A0A176QFD8"/>
<dbReference type="Proteomes" id="UP000076976">
    <property type="component" value="Unassembled WGS sequence"/>
</dbReference>
<feature type="active site" evidence="1">
    <location>
        <position position="216"/>
    </location>
</feature>
<evidence type="ECO:0000259" key="3">
    <source>
        <dbReference type="Pfam" id="PF13472"/>
    </source>
</evidence>
<gene>
    <name evidence="4" type="ORF">AWH69_01420</name>
</gene>
<accession>A0A176QFD8</accession>
<feature type="active site" description="Nucleophile" evidence="1">
    <location>
        <position position="11"/>
    </location>
</feature>
<dbReference type="PANTHER" id="PTHR37981">
    <property type="entry name" value="LIPASE 2"/>
    <property type="match status" value="1"/>
</dbReference>
<dbReference type="PANTHER" id="PTHR37981:SF1">
    <property type="entry name" value="SGNH HYDROLASE-TYPE ESTERASE DOMAIN-CONTAINING PROTEIN"/>
    <property type="match status" value="1"/>
</dbReference>
<dbReference type="GO" id="GO:0019433">
    <property type="term" value="P:triglyceride catabolic process"/>
    <property type="evidence" value="ECO:0007669"/>
    <property type="project" value="TreeGrafter"/>
</dbReference>
<name>A0A176QFD8_9MICO</name>
<dbReference type="InterPro" id="IPR036514">
    <property type="entry name" value="SGNH_hydro_sf"/>
</dbReference>
<organism evidence="4 5">
    <name type="scientific">Janibacter melonis</name>
    <dbReference type="NCBI Taxonomy" id="262209"/>
    <lineage>
        <taxon>Bacteria</taxon>
        <taxon>Bacillati</taxon>
        <taxon>Actinomycetota</taxon>
        <taxon>Actinomycetes</taxon>
        <taxon>Micrococcales</taxon>
        <taxon>Intrasporangiaceae</taxon>
        <taxon>Janibacter</taxon>
    </lineage>
</organism>
<dbReference type="SUPFAM" id="SSF52266">
    <property type="entry name" value="SGNH hydrolase"/>
    <property type="match status" value="1"/>
</dbReference>
<reference evidence="4 5" key="1">
    <citation type="submission" date="2016-01" db="EMBL/GenBank/DDBJ databases">
        <title>Janibacter melonis strain CD11_4 genome sequencing and assembly.</title>
        <authorList>
            <person name="Nair G.R."/>
            <person name="Kaur G."/>
            <person name="Chander A.M."/>
            <person name="Mayilraj S."/>
        </authorList>
    </citation>
    <scope>NUCLEOTIDE SEQUENCE [LARGE SCALE GENOMIC DNA]</scope>
    <source>
        <strain evidence="4 5">CD11-4</strain>
    </source>
</reference>
<dbReference type="STRING" id="262209.AWH69_01420"/>
<proteinExistence type="predicted"/>